<reference evidence="2 3" key="1">
    <citation type="submission" date="2020-08" db="EMBL/GenBank/DDBJ databases">
        <title>Genomic Encyclopedia of Type Strains, Phase IV (KMG-IV): sequencing the most valuable type-strain genomes for metagenomic binning, comparative biology and taxonomic classification.</title>
        <authorList>
            <person name="Goeker M."/>
        </authorList>
    </citation>
    <scope>NUCLEOTIDE SEQUENCE [LARGE SCALE GENOMIC DNA]</scope>
    <source>
        <strain evidence="2 3">DSM 40141</strain>
    </source>
</reference>
<dbReference type="EMBL" id="JACHEM010000006">
    <property type="protein sequence ID" value="MBB6436516.1"/>
    <property type="molecule type" value="Genomic_DNA"/>
</dbReference>
<evidence type="ECO:0008006" key="4">
    <source>
        <dbReference type="Google" id="ProtNLM"/>
    </source>
</evidence>
<dbReference type="SUPFAM" id="SSF51445">
    <property type="entry name" value="(Trans)glycosidases"/>
    <property type="match status" value="1"/>
</dbReference>
<keyword evidence="3" id="KW-1185">Reference proteome</keyword>
<dbReference type="Proteomes" id="UP000540423">
    <property type="component" value="Unassembled WGS sequence"/>
</dbReference>
<gene>
    <name evidence="2" type="ORF">HNQ79_002980</name>
</gene>
<dbReference type="InterPro" id="IPR051923">
    <property type="entry name" value="Glycosyl_Hydrolase_39"/>
</dbReference>
<dbReference type="InterPro" id="IPR017853">
    <property type="entry name" value="GH"/>
</dbReference>
<name>A0A7X0LR23_9ACTN</name>
<feature type="region of interest" description="Disordered" evidence="1">
    <location>
        <begin position="45"/>
        <end position="71"/>
    </location>
</feature>
<evidence type="ECO:0000313" key="3">
    <source>
        <dbReference type="Proteomes" id="UP000540423"/>
    </source>
</evidence>
<sequence length="476" mass="52559">MGRHGWNPEARRWRFAALLGVGMTVLALVLTMCSVWPDDDGAVVPGTTSDGARPHGTAPPVPGAPKPELGWGFTHTQYSADDDTPAPAARARAENLLADRGLPQVQHLMGWGSDNPEPAPGRYQFGAMDSRIDLIRKSGGTPVVTLCCAPDWMKGGKPGAKTDWSQQALETAPRPEHYADFAKLAGIVARRYPDVKHFIVWNEFKGFFDDRAKRWNHEGYTELYNLVHAELKKVDASILVGGPYLVMDSHEPRATEYASSVKGPWGSIDQRSLDAFTYWNKHKAGADFVVVDGSSYTRDDELLPDEFRATDKFTAVSRWVREQTANKLPLWWAEYYVEPGDSNDARDDWSEPRRAAVHATGMIALVRGGTGTAFYWNPQNQGAQCAGCLWSSTQLGDGGQELPMMKLISRFAKEFPPGTRHDATVTVAAADAPHVRVLANDTTALVVNTLARRVETQVGSEKADLAPYEVRWLTRR</sequence>
<comment type="caution">
    <text evidence="2">The sequence shown here is derived from an EMBL/GenBank/DDBJ whole genome shotgun (WGS) entry which is preliminary data.</text>
</comment>
<dbReference type="RefSeq" id="WP_185030971.1">
    <property type="nucleotide sequence ID" value="NZ_BNBN01000008.1"/>
</dbReference>
<organism evidence="2 3">
    <name type="scientific">Streptomyces candidus</name>
    <dbReference type="NCBI Taxonomy" id="67283"/>
    <lineage>
        <taxon>Bacteria</taxon>
        <taxon>Bacillati</taxon>
        <taxon>Actinomycetota</taxon>
        <taxon>Actinomycetes</taxon>
        <taxon>Kitasatosporales</taxon>
        <taxon>Streptomycetaceae</taxon>
        <taxon>Streptomyces</taxon>
    </lineage>
</organism>
<proteinExistence type="predicted"/>
<dbReference type="GO" id="GO:0004553">
    <property type="term" value="F:hydrolase activity, hydrolyzing O-glycosyl compounds"/>
    <property type="evidence" value="ECO:0007669"/>
    <property type="project" value="TreeGrafter"/>
</dbReference>
<dbReference type="AlphaFoldDB" id="A0A7X0LR23"/>
<evidence type="ECO:0000256" key="1">
    <source>
        <dbReference type="SAM" id="MobiDB-lite"/>
    </source>
</evidence>
<accession>A0A7X0LR23</accession>
<dbReference type="PANTHER" id="PTHR12631">
    <property type="entry name" value="ALPHA-L-IDURONIDASE"/>
    <property type="match status" value="1"/>
</dbReference>
<evidence type="ECO:0000313" key="2">
    <source>
        <dbReference type="EMBL" id="MBB6436516.1"/>
    </source>
</evidence>
<dbReference type="Gene3D" id="3.20.20.80">
    <property type="entry name" value="Glycosidases"/>
    <property type="match status" value="1"/>
</dbReference>
<dbReference type="PANTHER" id="PTHR12631:SF10">
    <property type="entry name" value="BETA-XYLOSIDASE-LIKE PROTEIN-RELATED"/>
    <property type="match status" value="1"/>
</dbReference>
<protein>
    <recommendedName>
        <fullName evidence="4">Xylan 1,4-beta-xylosidase</fullName>
    </recommendedName>
</protein>